<protein>
    <submittedName>
        <fullName evidence="1">Uncharacterized protein</fullName>
    </submittedName>
</protein>
<sequence length="85" mass="10216">MRRPNAPLQNARPELISQANIHHGGFGDTDLQHTLKLWYYPARRGHREKGEKNRDEQDKNWNELLHLPKSFTVSDTWYYRNREDT</sequence>
<proteinExistence type="predicted"/>
<keyword evidence="2" id="KW-1185">Reference proteome</keyword>
<gene>
    <name evidence="1" type="ORF">SKAU_G00339680</name>
</gene>
<dbReference type="EMBL" id="JAINUF010000015">
    <property type="protein sequence ID" value="KAJ8341677.1"/>
    <property type="molecule type" value="Genomic_DNA"/>
</dbReference>
<reference evidence="1" key="1">
    <citation type="journal article" date="2023" name="Science">
        <title>Genome structures resolve the early diversification of teleost fishes.</title>
        <authorList>
            <person name="Parey E."/>
            <person name="Louis A."/>
            <person name="Montfort J."/>
            <person name="Bouchez O."/>
            <person name="Roques C."/>
            <person name="Iampietro C."/>
            <person name="Lluch J."/>
            <person name="Castinel A."/>
            <person name="Donnadieu C."/>
            <person name="Desvignes T."/>
            <person name="Floi Bucao C."/>
            <person name="Jouanno E."/>
            <person name="Wen M."/>
            <person name="Mejri S."/>
            <person name="Dirks R."/>
            <person name="Jansen H."/>
            <person name="Henkel C."/>
            <person name="Chen W.J."/>
            <person name="Zahm M."/>
            <person name="Cabau C."/>
            <person name="Klopp C."/>
            <person name="Thompson A.W."/>
            <person name="Robinson-Rechavi M."/>
            <person name="Braasch I."/>
            <person name="Lecointre G."/>
            <person name="Bobe J."/>
            <person name="Postlethwait J.H."/>
            <person name="Berthelot C."/>
            <person name="Roest Crollius H."/>
            <person name="Guiguen Y."/>
        </authorList>
    </citation>
    <scope>NUCLEOTIDE SEQUENCE</scope>
    <source>
        <strain evidence="1">WJC10195</strain>
    </source>
</reference>
<evidence type="ECO:0000313" key="1">
    <source>
        <dbReference type="EMBL" id="KAJ8341677.1"/>
    </source>
</evidence>
<dbReference type="Proteomes" id="UP001152622">
    <property type="component" value="Chromosome 15"/>
</dbReference>
<dbReference type="AlphaFoldDB" id="A0A9Q1EMX1"/>
<evidence type="ECO:0000313" key="2">
    <source>
        <dbReference type="Proteomes" id="UP001152622"/>
    </source>
</evidence>
<accession>A0A9Q1EMX1</accession>
<comment type="caution">
    <text evidence="1">The sequence shown here is derived from an EMBL/GenBank/DDBJ whole genome shotgun (WGS) entry which is preliminary data.</text>
</comment>
<organism evidence="1 2">
    <name type="scientific">Synaphobranchus kaupii</name>
    <name type="common">Kaup's arrowtooth eel</name>
    <dbReference type="NCBI Taxonomy" id="118154"/>
    <lineage>
        <taxon>Eukaryota</taxon>
        <taxon>Metazoa</taxon>
        <taxon>Chordata</taxon>
        <taxon>Craniata</taxon>
        <taxon>Vertebrata</taxon>
        <taxon>Euteleostomi</taxon>
        <taxon>Actinopterygii</taxon>
        <taxon>Neopterygii</taxon>
        <taxon>Teleostei</taxon>
        <taxon>Anguilliformes</taxon>
        <taxon>Synaphobranchidae</taxon>
        <taxon>Synaphobranchus</taxon>
    </lineage>
</organism>
<name>A0A9Q1EMX1_SYNKA</name>